<keyword evidence="1" id="KW-0378">Hydrolase</keyword>
<dbReference type="OrthoDB" id="3851389at2"/>
<dbReference type="SUPFAM" id="SSF56784">
    <property type="entry name" value="HAD-like"/>
    <property type="match status" value="1"/>
</dbReference>
<comment type="caution">
    <text evidence="1">The sequence shown here is derived from an EMBL/GenBank/DDBJ whole genome shotgun (WGS) entry which is preliminary data.</text>
</comment>
<dbReference type="CDD" id="cd01427">
    <property type="entry name" value="HAD_like"/>
    <property type="match status" value="1"/>
</dbReference>
<protein>
    <submittedName>
        <fullName evidence="1">HAD family hydrolase</fullName>
    </submittedName>
</protein>
<dbReference type="GO" id="GO:0016787">
    <property type="term" value="F:hydrolase activity"/>
    <property type="evidence" value="ECO:0007669"/>
    <property type="project" value="UniProtKB-KW"/>
</dbReference>
<dbReference type="GeneID" id="78126749"/>
<dbReference type="Pfam" id="PF00702">
    <property type="entry name" value="Hydrolase"/>
    <property type="match status" value="1"/>
</dbReference>
<accession>A0A5N6S3U6</accession>
<dbReference type="Proteomes" id="UP000325415">
    <property type="component" value="Unassembled WGS sequence"/>
</dbReference>
<dbReference type="InterPro" id="IPR023214">
    <property type="entry name" value="HAD_sf"/>
</dbReference>
<keyword evidence="2" id="KW-1185">Reference proteome</keyword>
<dbReference type="Gene3D" id="3.40.50.1000">
    <property type="entry name" value="HAD superfamily/HAD-like"/>
    <property type="match status" value="1"/>
</dbReference>
<gene>
    <name evidence="1" type="ORF">DDE84_03455</name>
</gene>
<dbReference type="InterPro" id="IPR036412">
    <property type="entry name" value="HAD-like_sf"/>
</dbReference>
<evidence type="ECO:0000313" key="1">
    <source>
        <dbReference type="EMBL" id="KAE8129150.1"/>
    </source>
</evidence>
<dbReference type="AlphaFoldDB" id="A0A5N6S3U6"/>
<sequence>MPLSAPCSARSQSSVTGTVVFDFDGTLCLGDGPVRSYARHAYANLAPKPRYEAEKVLDDYLDDSLPAQTLNTYGWQDGYDVVAYFCRDHMAPSQLQNAYLASRTDLARGFTTSHIPSGMKDFLRKLGALGCRRILLSNSPIIGLRETLERFALTDDFDAIVPDASKPSQWPSHLQAFTKQSASEHLLSIGDYWSNDIAPVLAAGYEAAYIHGCKSPGTHPRATYQAPELPDMYDDIIKGCVSWQR</sequence>
<evidence type="ECO:0000313" key="2">
    <source>
        <dbReference type="Proteomes" id="UP000325415"/>
    </source>
</evidence>
<dbReference type="EMBL" id="QDAG01000003">
    <property type="protein sequence ID" value="KAE8129150.1"/>
    <property type="molecule type" value="Genomic_DNA"/>
</dbReference>
<organism evidence="1 2">
    <name type="scientific">Bifidobacterium tibiigranuli</name>
    <dbReference type="NCBI Taxonomy" id="2172043"/>
    <lineage>
        <taxon>Bacteria</taxon>
        <taxon>Bacillati</taxon>
        <taxon>Actinomycetota</taxon>
        <taxon>Actinomycetes</taxon>
        <taxon>Bifidobacteriales</taxon>
        <taxon>Bifidobacteriaceae</taxon>
        <taxon>Bifidobacterium</taxon>
    </lineage>
</organism>
<reference evidence="1 2" key="1">
    <citation type="submission" date="2018-04" db="EMBL/GenBank/DDBJ databases">
        <authorList>
            <person name="Eckel V.P."/>
            <person name="Vogel R.F."/>
        </authorList>
    </citation>
    <scope>NUCLEOTIDE SEQUENCE [LARGE SCALE GENOMIC DNA]</scope>
    <source>
        <strain evidence="2">TMW 2.1764</strain>
    </source>
</reference>
<proteinExistence type="predicted"/>
<name>A0A5N6S3U6_9BIFI</name>
<dbReference type="RefSeq" id="WP_152580358.1">
    <property type="nucleotide sequence ID" value="NZ_QDAG01000003.1"/>
</dbReference>